<reference evidence="1 2" key="1">
    <citation type="journal article" date="2016" name="Mol. Biol. Evol.">
        <title>Comparative Genomics of Early-Diverging Mushroom-Forming Fungi Provides Insights into the Origins of Lignocellulose Decay Capabilities.</title>
        <authorList>
            <person name="Nagy L.G."/>
            <person name="Riley R."/>
            <person name="Tritt A."/>
            <person name="Adam C."/>
            <person name="Daum C."/>
            <person name="Floudas D."/>
            <person name="Sun H."/>
            <person name="Yadav J.S."/>
            <person name="Pangilinan J."/>
            <person name="Larsson K.H."/>
            <person name="Matsuura K."/>
            <person name="Barry K."/>
            <person name="Labutti K."/>
            <person name="Kuo R."/>
            <person name="Ohm R.A."/>
            <person name="Bhattacharya S.S."/>
            <person name="Shirouzu T."/>
            <person name="Yoshinaga Y."/>
            <person name="Martin F.M."/>
            <person name="Grigoriev I.V."/>
            <person name="Hibbett D.S."/>
        </authorList>
    </citation>
    <scope>NUCLEOTIDE SEQUENCE [LARGE SCALE GENOMIC DNA]</scope>
    <source>
        <strain evidence="1 2">TUFC12733</strain>
    </source>
</reference>
<gene>
    <name evidence="1" type="ORF">CALVIDRAFT_569468</name>
</gene>
<dbReference type="AlphaFoldDB" id="A0A167FXN7"/>
<sequence>MTSTSAAADPPENQQLRSTYTCVTIQGLPKRGFYKSKANYYVAISIDGKEVWKSREIQTKESMVVWEEAEEKTEFDATSVSKLEVKGCKRHSSRPVEEVGTVELPLNEWLEAISPTALNQGSPSSDTPPILIKISVTKKDDKAADAILKTPLHKAVEEADAYATAAFQRKAGVLDTISEAADKIDAAKDSETDIGKTWNPLLEKLSVFANLMDGVSEVHPYVKMAWTVLSAAYKVVKAQQGRDKEIRELLEKLKTVYEFLCDAEEYRAVLNDKAREGVLSRLAVQTVECAQFISECTKNTDFKTRLIQQSLSNISDKIMEYRNKFNELQKAFIIRSQLRTEIVTTLILDDIEDLGADVPL</sequence>
<name>A0A167FXN7_CALVF</name>
<dbReference type="EMBL" id="KV417357">
    <property type="protein sequence ID" value="KZO89957.1"/>
    <property type="molecule type" value="Genomic_DNA"/>
</dbReference>
<evidence type="ECO:0000313" key="1">
    <source>
        <dbReference type="EMBL" id="KZO89957.1"/>
    </source>
</evidence>
<keyword evidence="2" id="KW-1185">Reference proteome</keyword>
<organism evidence="1 2">
    <name type="scientific">Calocera viscosa (strain TUFC12733)</name>
    <dbReference type="NCBI Taxonomy" id="1330018"/>
    <lineage>
        <taxon>Eukaryota</taxon>
        <taxon>Fungi</taxon>
        <taxon>Dikarya</taxon>
        <taxon>Basidiomycota</taxon>
        <taxon>Agaricomycotina</taxon>
        <taxon>Dacrymycetes</taxon>
        <taxon>Dacrymycetales</taxon>
        <taxon>Dacrymycetaceae</taxon>
        <taxon>Calocera</taxon>
    </lineage>
</organism>
<proteinExistence type="predicted"/>
<evidence type="ECO:0000313" key="2">
    <source>
        <dbReference type="Proteomes" id="UP000076738"/>
    </source>
</evidence>
<protein>
    <submittedName>
        <fullName evidence="1">Uncharacterized protein</fullName>
    </submittedName>
</protein>
<accession>A0A167FXN7</accession>
<dbReference type="STRING" id="1330018.A0A167FXN7"/>
<dbReference type="Proteomes" id="UP000076738">
    <property type="component" value="Unassembled WGS sequence"/>
</dbReference>
<dbReference type="OrthoDB" id="163438at2759"/>